<gene>
    <name evidence="2" type="ORF">ACFOZY_08195</name>
</gene>
<proteinExistence type="predicted"/>
<dbReference type="Gene3D" id="3.30.750.24">
    <property type="entry name" value="STAS domain"/>
    <property type="match status" value="1"/>
</dbReference>
<dbReference type="SUPFAM" id="SSF111126">
    <property type="entry name" value="Ligand-binding domain in the NO signalling and Golgi transport"/>
    <property type="match status" value="1"/>
</dbReference>
<name>A0ABV8X394_9LACT</name>
<dbReference type="PROSITE" id="PS50801">
    <property type="entry name" value="STAS"/>
    <property type="match status" value="1"/>
</dbReference>
<dbReference type="InterPro" id="IPR051932">
    <property type="entry name" value="Bact_StressResp_Reg"/>
</dbReference>
<dbReference type="InterPro" id="IPR002645">
    <property type="entry name" value="STAS_dom"/>
</dbReference>
<evidence type="ECO:0000259" key="1">
    <source>
        <dbReference type="PROSITE" id="PS50801"/>
    </source>
</evidence>
<organism evidence="2 3">
    <name type="scientific">Chungangia koreensis</name>
    <dbReference type="NCBI Taxonomy" id="752657"/>
    <lineage>
        <taxon>Bacteria</taxon>
        <taxon>Bacillati</taxon>
        <taxon>Bacillota</taxon>
        <taxon>Bacilli</taxon>
        <taxon>Lactobacillales</taxon>
        <taxon>Chungangia</taxon>
    </lineage>
</organism>
<evidence type="ECO:0000313" key="2">
    <source>
        <dbReference type="EMBL" id="MFC4410402.1"/>
    </source>
</evidence>
<dbReference type="PANTHER" id="PTHR33745">
    <property type="entry name" value="RSBT ANTAGONIST PROTEIN RSBS-RELATED"/>
    <property type="match status" value="1"/>
</dbReference>
<dbReference type="InterPro" id="IPR036513">
    <property type="entry name" value="STAS_dom_sf"/>
</dbReference>
<dbReference type="PANTHER" id="PTHR33745:SF8">
    <property type="entry name" value="BLUE-LIGHT PHOTORECEPTOR"/>
    <property type="match status" value="1"/>
</dbReference>
<comment type="caution">
    <text evidence="2">The sequence shown here is derived from an EMBL/GenBank/DDBJ whole genome shotgun (WGS) entry which is preliminary data.</text>
</comment>
<keyword evidence="3" id="KW-1185">Reference proteome</keyword>
<feature type="domain" description="STAS" evidence="1">
    <location>
        <begin position="218"/>
        <end position="330"/>
    </location>
</feature>
<dbReference type="SUPFAM" id="SSF52091">
    <property type="entry name" value="SpoIIaa-like"/>
    <property type="match status" value="1"/>
</dbReference>
<dbReference type="Proteomes" id="UP001595817">
    <property type="component" value="Unassembled WGS sequence"/>
</dbReference>
<dbReference type="CDD" id="cd07041">
    <property type="entry name" value="STAS_RsbR_RsbS_like"/>
    <property type="match status" value="1"/>
</dbReference>
<accession>A0ABV8X394</accession>
<dbReference type="RefSeq" id="WP_378154200.1">
    <property type="nucleotide sequence ID" value="NZ_JBHSEC010000014.1"/>
</dbReference>
<protein>
    <submittedName>
        <fullName evidence="2">STAS domain-containing protein</fullName>
    </submittedName>
</protein>
<reference evidence="3" key="1">
    <citation type="journal article" date="2019" name="Int. J. Syst. Evol. Microbiol.">
        <title>The Global Catalogue of Microorganisms (GCM) 10K type strain sequencing project: providing services to taxonomists for standard genome sequencing and annotation.</title>
        <authorList>
            <consortium name="The Broad Institute Genomics Platform"/>
            <consortium name="The Broad Institute Genome Sequencing Center for Infectious Disease"/>
            <person name="Wu L."/>
            <person name="Ma J."/>
        </authorList>
    </citation>
    <scope>NUCLEOTIDE SEQUENCE [LARGE SCALE GENOMIC DNA]</scope>
    <source>
        <strain evidence="3">CCUG 59778</strain>
    </source>
</reference>
<sequence>MNKSNVNIAGVNIDWELDKGSLTFEGNDALMFWISSSMKTFYDAIEEISGFEVSDLVLETAGYNQGVIVGEDVFSKLWENQYDDIPSFIHNTYAAAGWGDFKVDEWDPSHHRFIMRLKDSWDYKLSLSRGKNTGSHFVPAHFAGIFTAITKRNIWYKFNQSQLDGHSETIIEFFPSEITAKYNMHELSRKKEAAKILQLEALVEDKTRDLQKLVTRLSSPIIPVLDGIVVVPLIGAYDPERAEELVVKTLYNLPSHKAKILILDLTGLDEDLNDHTVSLLDKIGAAAALIGTETFLVGISPELSMRITRADIPINNFSYFQTLQHGIHYALEKVGLKIVKLECAEEMEKLNR</sequence>
<dbReference type="EMBL" id="JBHSEC010000014">
    <property type="protein sequence ID" value="MFC4410402.1"/>
    <property type="molecule type" value="Genomic_DNA"/>
</dbReference>
<dbReference type="InterPro" id="IPR024096">
    <property type="entry name" value="NO_sig/Golgi_transp_ligand-bd"/>
</dbReference>
<evidence type="ECO:0000313" key="3">
    <source>
        <dbReference type="Proteomes" id="UP001595817"/>
    </source>
</evidence>